<comment type="similarity">
    <text evidence="2">Belongs to the GLUTAMINE DUMPER 1 (TC 9.B.60) family.</text>
</comment>
<dbReference type="GO" id="GO:0016020">
    <property type="term" value="C:membrane"/>
    <property type="evidence" value="ECO:0007669"/>
    <property type="project" value="UniProtKB-SubCell"/>
</dbReference>
<evidence type="ECO:0000256" key="5">
    <source>
        <dbReference type="ARBA" id="ARBA00022970"/>
    </source>
</evidence>
<accession>A0A4S8JNX5</accession>
<dbReference type="PANTHER" id="PTHR33228">
    <property type="entry name" value="PROTEIN GLUTAMINE DUMPER 4-RELATED"/>
    <property type="match status" value="1"/>
</dbReference>
<comment type="subcellular location">
    <subcellularLocation>
        <location evidence="1">Membrane</location>
        <topology evidence="1">Single-pass membrane protein</topology>
    </subcellularLocation>
</comment>
<evidence type="ECO:0000256" key="7">
    <source>
        <dbReference type="ARBA" id="ARBA00023136"/>
    </source>
</evidence>
<keyword evidence="10" id="KW-1185">Reference proteome</keyword>
<organism evidence="9 10">
    <name type="scientific">Musa balbisiana</name>
    <name type="common">Banana</name>
    <dbReference type="NCBI Taxonomy" id="52838"/>
    <lineage>
        <taxon>Eukaryota</taxon>
        <taxon>Viridiplantae</taxon>
        <taxon>Streptophyta</taxon>
        <taxon>Embryophyta</taxon>
        <taxon>Tracheophyta</taxon>
        <taxon>Spermatophyta</taxon>
        <taxon>Magnoliopsida</taxon>
        <taxon>Liliopsida</taxon>
        <taxon>Zingiberales</taxon>
        <taxon>Musaceae</taxon>
        <taxon>Musa</taxon>
    </lineage>
</organism>
<evidence type="ECO:0000313" key="10">
    <source>
        <dbReference type="Proteomes" id="UP000317650"/>
    </source>
</evidence>
<dbReference type="PANTHER" id="PTHR33228:SF49">
    <property type="entry name" value="PROTEIN GLUTAMINE DUMPER 5"/>
    <property type="match status" value="1"/>
</dbReference>
<protein>
    <submittedName>
        <fullName evidence="9">Uncharacterized protein</fullName>
    </submittedName>
</protein>
<dbReference type="InterPro" id="IPR040359">
    <property type="entry name" value="GDU"/>
</dbReference>
<keyword evidence="7 8" id="KW-0472">Membrane</keyword>
<sequence>MRPAGSSSSPSSGLQPWRSPLPYLFGGVAAMVGLIAVALLVLACTRHKSSEEDSTPPCTAEKPVVVPLEMEPRVVVVMAGDDVPTFIATPVPPVACDEQRA</sequence>
<evidence type="ECO:0000256" key="3">
    <source>
        <dbReference type="ARBA" id="ARBA00022448"/>
    </source>
</evidence>
<evidence type="ECO:0000256" key="4">
    <source>
        <dbReference type="ARBA" id="ARBA00022692"/>
    </source>
</evidence>
<reference evidence="9 10" key="1">
    <citation type="journal article" date="2019" name="Nat. Plants">
        <title>Genome sequencing of Musa balbisiana reveals subgenome evolution and function divergence in polyploid bananas.</title>
        <authorList>
            <person name="Yao X."/>
        </authorList>
    </citation>
    <scope>NUCLEOTIDE SEQUENCE [LARGE SCALE GENOMIC DNA]</scope>
    <source>
        <strain evidence="10">cv. DH-PKW</strain>
        <tissue evidence="9">Leaves</tissue>
    </source>
</reference>
<evidence type="ECO:0000313" key="9">
    <source>
        <dbReference type="EMBL" id="THU64007.1"/>
    </source>
</evidence>
<dbReference type="Proteomes" id="UP000317650">
    <property type="component" value="Chromosome 1"/>
</dbReference>
<dbReference type="AlphaFoldDB" id="A0A4S8JNX5"/>
<dbReference type="EMBL" id="PYDT01000004">
    <property type="protein sequence ID" value="THU64007.1"/>
    <property type="molecule type" value="Genomic_DNA"/>
</dbReference>
<keyword evidence="3" id="KW-0813">Transport</keyword>
<dbReference type="GO" id="GO:0006865">
    <property type="term" value="P:amino acid transport"/>
    <property type="evidence" value="ECO:0007669"/>
    <property type="project" value="UniProtKB-KW"/>
</dbReference>
<proteinExistence type="inferred from homology"/>
<dbReference type="GO" id="GO:0080143">
    <property type="term" value="P:regulation of amino acid export"/>
    <property type="evidence" value="ECO:0007669"/>
    <property type="project" value="InterPro"/>
</dbReference>
<evidence type="ECO:0000256" key="1">
    <source>
        <dbReference type="ARBA" id="ARBA00004167"/>
    </source>
</evidence>
<keyword evidence="5" id="KW-0029">Amino-acid transport</keyword>
<gene>
    <name evidence="9" type="ORF">C4D60_Mb01t21890</name>
</gene>
<evidence type="ECO:0000256" key="2">
    <source>
        <dbReference type="ARBA" id="ARBA00009977"/>
    </source>
</evidence>
<keyword evidence="4 8" id="KW-0812">Transmembrane</keyword>
<keyword evidence="6 8" id="KW-1133">Transmembrane helix</keyword>
<evidence type="ECO:0000256" key="6">
    <source>
        <dbReference type="ARBA" id="ARBA00022989"/>
    </source>
</evidence>
<comment type="caution">
    <text evidence="9">The sequence shown here is derived from an EMBL/GenBank/DDBJ whole genome shotgun (WGS) entry which is preliminary data.</text>
</comment>
<feature type="transmembrane region" description="Helical" evidence="8">
    <location>
        <begin position="20"/>
        <end position="42"/>
    </location>
</feature>
<evidence type="ECO:0000256" key="8">
    <source>
        <dbReference type="SAM" id="Phobius"/>
    </source>
</evidence>
<name>A0A4S8JNX5_MUSBA</name>